<dbReference type="PANTHER" id="PTHR43818:SF10">
    <property type="entry name" value="NADH-DEPENDENT DEHYDROGENASE-RELATED"/>
    <property type="match status" value="1"/>
</dbReference>
<protein>
    <submittedName>
        <fullName evidence="4">GH109</fullName>
    </submittedName>
</protein>
<evidence type="ECO:0000259" key="3">
    <source>
        <dbReference type="Pfam" id="PF19051"/>
    </source>
</evidence>
<dbReference type="Pfam" id="PF01408">
    <property type="entry name" value="GFO_IDH_MocA"/>
    <property type="match status" value="1"/>
</dbReference>
<dbReference type="InterPro" id="IPR043906">
    <property type="entry name" value="Gfo/Idh/MocA_OxRdtase_bact_C"/>
</dbReference>
<feature type="region of interest" description="Disordered" evidence="1">
    <location>
        <begin position="460"/>
        <end position="481"/>
    </location>
</feature>
<proteinExistence type="predicted"/>
<evidence type="ECO:0000313" key="4">
    <source>
        <dbReference type="EMBL" id="CAA9300577.1"/>
    </source>
</evidence>
<dbReference type="PANTHER" id="PTHR43818">
    <property type="entry name" value="BCDNA.GH03377"/>
    <property type="match status" value="1"/>
</dbReference>
<gene>
    <name evidence="4" type="ORF">AVDCRST_MAG40-330</name>
</gene>
<dbReference type="Gene3D" id="3.30.360.10">
    <property type="entry name" value="Dihydrodipicolinate Reductase, domain 2"/>
    <property type="match status" value="1"/>
</dbReference>
<dbReference type="SUPFAM" id="SSF51735">
    <property type="entry name" value="NAD(P)-binding Rossmann-fold domains"/>
    <property type="match status" value="1"/>
</dbReference>
<name>A0A6J4KAQ5_9BACT</name>
<sequence length="561" mass="61498">MTARGLVRGGRGGYLTPAQGRRPTATRAPVRMSDSQLSRRAFISGAATIGLGVTIVPRHVLGGAGYTAPSDRLNIAMIGGGGMGASNAVALVHGGQRIVAIADVDQVHVDRTVADRTHNRQTGEPNPYYLRLQKEYARAKRYADFREMLEREKGIDAVVVASPDHTHALAAKMAMEAGKHVYVQKPLTYTVHEARVLRDTARRTGVVTQMGNQGHSTREAQLINQWVRAGALGPVREVHAWTNRPIWPQGIPRPQAAQPQASVARAPFGNPYHGRTINEQLAATLAASGMGHRPPGIDWNLYVGPAADVPYHPIYHPFNWRGFVNFGVGAIGDMGAHLIDHPYWALGLTYPTRVEATSTPWGGEGETPASYPLAMLVHYDFPARGAEPPVRLSWYDGGLMPQRHPLLPDAVALERGGGVMIVGDKGVLVHETYGEKPRIYPEALFRETAPDYVEEIARQEREEKTRRERQARLGAGAPRQQPDAPVIVHEMDWVNAIRNKRAAISPFEYAAPLTETMLLGIVALRAGQGTKIDYDGAAMRVTNVADANQYLQREYRKGWTL</sequence>
<dbReference type="Pfam" id="PF19051">
    <property type="entry name" value="GFO_IDH_MocA_C2"/>
    <property type="match status" value="1"/>
</dbReference>
<feature type="domain" description="Gfo/Idh/MocA-like oxidoreductase N-terminal" evidence="2">
    <location>
        <begin position="73"/>
        <end position="211"/>
    </location>
</feature>
<reference evidence="4" key="1">
    <citation type="submission" date="2020-02" db="EMBL/GenBank/DDBJ databases">
        <authorList>
            <person name="Meier V. D."/>
        </authorList>
    </citation>
    <scope>NUCLEOTIDE SEQUENCE</scope>
    <source>
        <strain evidence="4">AVDCRST_MAG40</strain>
    </source>
</reference>
<evidence type="ECO:0000259" key="2">
    <source>
        <dbReference type="Pfam" id="PF01408"/>
    </source>
</evidence>
<dbReference type="EMBL" id="CADCTX010000093">
    <property type="protein sequence ID" value="CAA9300577.1"/>
    <property type="molecule type" value="Genomic_DNA"/>
</dbReference>
<accession>A0A6J4KAQ5</accession>
<dbReference type="InterPro" id="IPR036291">
    <property type="entry name" value="NAD(P)-bd_dom_sf"/>
</dbReference>
<dbReference type="AlphaFoldDB" id="A0A6J4KAQ5"/>
<feature type="compositionally biased region" description="Basic and acidic residues" evidence="1">
    <location>
        <begin position="460"/>
        <end position="471"/>
    </location>
</feature>
<organism evidence="4">
    <name type="scientific">uncultured Gemmatimonadaceae bacterium</name>
    <dbReference type="NCBI Taxonomy" id="246130"/>
    <lineage>
        <taxon>Bacteria</taxon>
        <taxon>Pseudomonadati</taxon>
        <taxon>Gemmatimonadota</taxon>
        <taxon>Gemmatimonadia</taxon>
        <taxon>Gemmatimonadales</taxon>
        <taxon>Gemmatimonadaceae</taxon>
        <taxon>environmental samples</taxon>
    </lineage>
</organism>
<feature type="domain" description="Gfo/Idh/MocA-like oxidoreductase bacterial type C-terminal" evidence="3">
    <location>
        <begin position="294"/>
        <end position="355"/>
    </location>
</feature>
<dbReference type="GO" id="GO:0000166">
    <property type="term" value="F:nucleotide binding"/>
    <property type="evidence" value="ECO:0007669"/>
    <property type="project" value="InterPro"/>
</dbReference>
<dbReference type="Gene3D" id="3.40.50.720">
    <property type="entry name" value="NAD(P)-binding Rossmann-like Domain"/>
    <property type="match status" value="1"/>
</dbReference>
<evidence type="ECO:0000256" key="1">
    <source>
        <dbReference type="SAM" id="MobiDB-lite"/>
    </source>
</evidence>
<dbReference type="InterPro" id="IPR000683">
    <property type="entry name" value="Gfo/Idh/MocA-like_OxRdtase_N"/>
</dbReference>
<feature type="region of interest" description="Disordered" evidence="1">
    <location>
        <begin position="1"/>
        <end position="26"/>
    </location>
</feature>
<dbReference type="InterPro" id="IPR050463">
    <property type="entry name" value="Gfo/Idh/MocA_oxidrdct_glycsds"/>
</dbReference>
<dbReference type="SUPFAM" id="SSF55347">
    <property type="entry name" value="Glyceraldehyde-3-phosphate dehydrogenase-like, C-terminal domain"/>
    <property type="match status" value="1"/>
</dbReference>